<evidence type="ECO:0000256" key="1">
    <source>
        <dbReference type="ARBA" id="ARBA00009362"/>
    </source>
</evidence>
<keyword evidence="2" id="KW-0689">Ribosomal protein</keyword>
<feature type="domain" description="Large ribosomal subunit protein eL20" evidence="6">
    <location>
        <begin position="120"/>
        <end position="237"/>
    </location>
</feature>
<proteinExistence type="inferred from homology"/>
<dbReference type="Pfam" id="PF01775">
    <property type="entry name" value="Ribosomal_L18A"/>
    <property type="match status" value="1"/>
</dbReference>
<protein>
    <submittedName>
        <fullName evidence="7">Ribosomal L18ae protein family</fullName>
    </submittedName>
</protein>
<evidence type="ECO:0000256" key="4">
    <source>
        <dbReference type="SAM" id="MobiDB-lite"/>
    </source>
</evidence>
<keyword evidence="3" id="KW-0687">Ribonucleoprotein</keyword>
<evidence type="ECO:0000313" key="7">
    <source>
        <dbReference type="EMBL" id="UQC88258.1"/>
    </source>
</evidence>
<dbReference type="GO" id="GO:0003735">
    <property type="term" value="F:structural constituent of ribosome"/>
    <property type="evidence" value="ECO:0007669"/>
    <property type="project" value="InterPro"/>
</dbReference>
<dbReference type="GO" id="GO:1990904">
    <property type="term" value="C:ribonucleoprotein complex"/>
    <property type="evidence" value="ECO:0007669"/>
    <property type="project" value="UniProtKB-KW"/>
</dbReference>
<dbReference type="SUPFAM" id="SSF160374">
    <property type="entry name" value="RplX-like"/>
    <property type="match status" value="1"/>
</dbReference>
<dbReference type="PANTHER" id="PTHR10052">
    <property type="entry name" value="60S RIBOSOMAL PROTEIN L18A"/>
    <property type="match status" value="1"/>
</dbReference>
<dbReference type="FunFam" id="3.10.20.10:FF:000002">
    <property type="entry name" value="60S ribosomal protein L18a"/>
    <property type="match status" value="1"/>
</dbReference>
<dbReference type="InterPro" id="IPR028877">
    <property type="entry name" value="Ribosomal_eL20"/>
</dbReference>
<accession>A0A9Q8T335</accession>
<name>A0A9Q8T335_9PEZI</name>
<evidence type="ECO:0000256" key="2">
    <source>
        <dbReference type="ARBA" id="ARBA00022980"/>
    </source>
</evidence>
<feature type="region of interest" description="Disordered" evidence="4">
    <location>
        <begin position="78"/>
        <end position="105"/>
    </location>
</feature>
<evidence type="ECO:0000313" key="8">
    <source>
        <dbReference type="Proteomes" id="UP000830671"/>
    </source>
</evidence>
<evidence type="ECO:0000259" key="6">
    <source>
        <dbReference type="Pfam" id="PF01775"/>
    </source>
</evidence>
<dbReference type="InterPro" id="IPR021138">
    <property type="entry name" value="Ribosomal_eL20_eukaryotes"/>
</dbReference>
<comment type="similarity">
    <text evidence="1">Belongs to the eukaryotic ribosomal protein eL20 family.</text>
</comment>
<gene>
    <name evidence="7" type="ORF">CLUP02_13781</name>
</gene>
<evidence type="ECO:0000256" key="3">
    <source>
        <dbReference type="ARBA" id="ARBA00023274"/>
    </source>
</evidence>
<dbReference type="AlphaFoldDB" id="A0A9Q8T335"/>
<dbReference type="Gene3D" id="3.10.20.10">
    <property type="match status" value="2"/>
</dbReference>
<dbReference type="GO" id="GO:0006412">
    <property type="term" value="P:translation"/>
    <property type="evidence" value="ECO:0007669"/>
    <property type="project" value="InterPro"/>
</dbReference>
<dbReference type="Proteomes" id="UP000830671">
    <property type="component" value="Chromosome 7"/>
</dbReference>
<dbReference type="InterPro" id="IPR023573">
    <property type="entry name" value="Ribosomal_eL20_dom"/>
</dbReference>
<reference evidence="7" key="1">
    <citation type="journal article" date="2021" name="Mol. Plant Microbe Interact.">
        <title>Complete Genome Sequence of the Plant-Pathogenic Fungus Colletotrichum lupini.</title>
        <authorList>
            <person name="Baroncelli R."/>
            <person name="Pensec F."/>
            <person name="Da Lio D."/>
            <person name="Boufleur T."/>
            <person name="Vicente I."/>
            <person name="Sarrocco S."/>
            <person name="Picot A."/>
            <person name="Baraldi E."/>
            <person name="Sukno S."/>
            <person name="Thon M."/>
            <person name="Le Floch G."/>
        </authorList>
    </citation>
    <scope>NUCLEOTIDE SEQUENCE</scope>
    <source>
        <strain evidence="7">IMI 504893</strain>
    </source>
</reference>
<dbReference type="HAMAP" id="MF_00273">
    <property type="entry name" value="Ribosomal_eL20"/>
    <property type="match status" value="1"/>
</dbReference>
<dbReference type="FunFam" id="3.10.20.10:FF:000001">
    <property type="entry name" value="60S ribosomal protein L18a"/>
    <property type="match status" value="1"/>
</dbReference>
<keyword evidence="5" id="KW-0732">Signal</keyword>
<feature type="signal peptide" evidence="5">
    <location>
        <begin position="1"/>
        <end position="21"/>
    </location>
</feature>
<dbReference type="KEGG" id="clup:CLUP02_13781"/>
<feature type="chain" id="PRO_5040373936" evidence="5">
    <location>
        <begin position="22"/>
        <end position="285"/>
    </location>
</feature>
<feature type="compositionally biased region" description="Basic and acidic residues" evidence="4">
    <location>
        <begin position="78"/>
        <end position="101"/>
    </location>
</feature>
<dbReference type="EMBL" id="CP019479">
    <property type="protein sequence ID" value="UQC88258.1"/>
    <property type="molecule type" value="Genomic_DNA"/>
</dbReference>
<dbReference type="GO" id="GO:0005840">
    <property type="term" value="C:ribosome"/>
    <property type="evidence" value="ECO:0007669"/>
    <property type="project" value="UniProtKB-KW"/>
</dbReference>
<keyword evidence="8" id="KW-1185">Reference proteome</keyword>
<dbReference type="GeneID" id="73347728"/>
<dbReference type="RefSeq" id="XP_049149864.1">
    <property type="nucleotide sequence ID" value="XM_049292718.1"/>
</dbReference>
<organism evidence="7 8">
    <name type="scientific">Colletotrichum lupini</name>
    <dbReference type="NCBI Taxonomy" id="145971"/>
    <lineage>
        <taxon>Eukaryota</taxon>
        <taxon>Fungi</taxon>
        <taxon>Dikarya</taxon>
        <taxon>Ascomycota</taxon>
        <taxon>Pezizomycotina</taxon>
        <taxon>Sordariomycetes</taxon>
        <taxon>Hypocreomycetidae</taxon>
        <taxon>Glomerellales</taxon>
        <taxon>Glomerellaceae</taxon>
        <taxon>Colletotrichum</taxon>
        <taxon>Colletotrichum acutatum species complex</taxon>
    </lineage>
</organism>
<evidence type="ECO:0000256" key="5">
    <source>
        <dbReference type="SAM" id="SignalP"/>
    </source>
</evidence>
<sequence>MGKHNSSLLAWIWILDANACCEFFEPRPRRTNFFKHACFMDSPTPTAISSHIKRDYSTLPNYEWVGAWLGRNKKEGNERKTWHDLTTERDSALPSETDRPENSQQHEMTQLFASLNPEIVIGRHLPTESNPTPALYRMTIFAPNVTVAKSRYWYFLRGLKKVKKATGEIVSVKEIQEKHPLKVKNFGVWLRYDSRSGTHNMYKEYREMSRTDAVEALYSDMAARHRARFRSIHILKVVELEKGDDVKRPYIKQLITKGLSFPLPHRVSKLNNQKIFSAKRPTTFA</sequence>